<dbReference type="PANTHER" id="PTHR35562:SF2">
    <property type="entry name" value="DNA ENDONUCLEASE SMRA-RELATED"/>
    <property type="match status" value="1"/>
</dbReference>
<dbReference type="PANTHER" id="PTHR35562">
    <property type="entry name" value="DNA ENDONUCLEASE SMRA-RELATED"/>
    <property type="match status" value="1"/>
</dbReference>
<dbReference type="HOGENOM" id="CLU_055978_3_0_12"/>
<dbReference type="Pfam" id="PF01713">
    <property type="entry name" value="Smr"/>
    <property type="match status" value="1"/>
</dbReference>
<dbReference type="EMBL" id="CP003282">
    <property type="protein sequence ID" value="AFG38560.1"/>
    <property type="molecule type" value="Genomic_DNA"/>
</dbReference>
<keyword evidence="3" id="KW-1185">Reference proteome</keyword>
<evidence type="ECO:0000313" key="2">
    <source>
        <dbReference type="EMBL" id="AFG38560.1"/>
    </source>
</evidence>
<dbReference type="RefSeq" id="WP_014456542.1">
    <property type="nucleotide sequence ID" value="NC_017098.1"/>
</dbReference>
<dbReference type="OrthoDB" id="7165597at2"/>
<dbReference type="AlphaFoldDB" id="H9UM17"/>
<dbReference type="InterPro" id="IPR036063">
    <property type="entry name" value="Smr_dom_sf"/>
</dbReference>
<proteinExistence type="predicted"/>
<dbReference type="SMART" id="SM00463">
    <property type="entry name" value="SMR"/>
    <property type="match status" value="1"/>
</dbReference>
<dbReference type="eggNOG" id="COG2840">
    <property type="taxonomic scope" value="Bacteria"/>
</dbReference>
<dbReference type="InterPro" id="IPR002625">
    <property type="entry name" value="Smr_dom"/>
</dbReference>
<dbReference type="Proteomes" id="UP000007383">
    <property type="component" value="Chromosome"/>
</dbReference>
<dbReference type="STRING" id="889378.Spiaf_2530"/>
<accession>H9UM17</accession>
<gene>
    <name evidence="2" type="ordered locus">Spiaf_2530</name>
</gene>
<organism evidence="2 3">
    <name type="scientific">Spirochaeta africana (strain ATCC 700263 / DSM 8902 / Z-7692)</name>
    <dbReference type="NCBI Taxonomy" id="889378"/>
    <lineage>
        <taxon>Bacteria</taxon>
        <taxon>Pseudomonadati</taxon>
        <taxon>Spirochaetota</taxon>
        <taxon>Spirochaetia</taxon>
        <taxon>Spirochaetales</taxon>
        <taxon>Spirochaetaceae</taxon>
        <taxon>Spirochaeta</taxon>
    </lineage>
</organism>
<dbReference type="KEGG" id="sfc:Spiaf_2530"/>
<dbReference type="PATRIC" id="fig|889378.3.peg.2506"/>
<dbReference type="Gene3D" id="3.30.1370.110">
    <property type="match status" value="1"/>
</dbReference>
<dbReference type="SUPFAM" id="SSF160443">
    <property type="entry name" value="SMR domain-like"/>
    <property type="match status" value="1"/>
</dbReference>
<evidence type="ECO:0000313" key="3">
    <source>
        <dbReference type="Proteomes" id="UP000007383"/>
    </source>
</evidence>
<reference evidence="3" key="1">
    <citation type="journal article" date="2013" name="Stand. Genomic Sci.">
        <title>Complete genome sequence of the halophilic bacterium Spirochaeta africana type strain (Z-7692(T)) from the alkaline Lake Magadi in the East African Rift.</title>
        <authorList>
            <person name="Liolos K."/>
            <person name="Abt B."/>
            <person name="Scheuner C."/>
            <person name="Teshima H."/>
            <person name="Held B."/>
            <person name="Lapidus A."/>
            <person name="Nolan M."/>
            <person name="Lucas S."/>
            <person name="Deshpande S."/>
            <person name="Cheng J.F."/>
            <person name="Tapia R."/>
            <person name="Goodwin L.A."/>
            <person name="Pitluck S."/>
            <person name="Pagani I."/>
            <person name="Ivanova N."/>
            <person name="Mavromatis K."/>
            <person name="Mikhailova N."/>
            <person name="Huntemann M."/>
            <person name="Pati A."/>
            <person name="Chen A."/>
            <person name="Palaniappan K."/>
            <person name="Land M."/>
            <person name="Rohde M."/>
            <person name="Tindall B.J."/>
            <person name="Detter J.C."/>
            <person name="Goker M."/>
            <person name="Bristow J."/>
            <person name="Eisen J.A."/>
            <person name="Markowitz V."/>
            <person name="Hugenholtz P."/>
            <person name="Woyke T."/>
            <person name="Klenk H.P."/>
            <person name="Kyrpides N.C."/>
        </authorList>
    </citation>
    <scope>NUCLEOTIDE SEQUENCE</scope>
    <source>
        <strain evidence="3">ATCC 700263 / DSM 8902 / Z-7692</strain>
    </source>
</reference>
<protein>
    <recommendedName>
        <fullName evidence="1">Smr domain-containing protein</fullName>
    </recommendedName>
</protein>
<feature type="domain" description="Smr" evidence="1">
    <location>
        <begin position="48"/>
        <end position="128"/>
    </location>
</feature>
<name>H9UM17_SPIAZ</name>
<dbReference type="PROSITE" id="PS50828">
    <property type="entry name" value="SMR"/>
    <property type="match status" value="1"/>
</dbReference>
<evidence type="ECO:0000259" key="1">
    <source>
        <dbReference type="PROSITE" id="PS50828"/>
    </source>
</evidence>
<sequence>MATDFGEILEAWESNHGATAVVDKPEAIEEQESVHRISAKRLPIEDSLDLHGLNLEQAQSAVDDFLRSAHERGMRKILVIHGKGSHSQSDGTLRREIRQFLEKHPLAGELGIPKRTEGGTGAVWAVVRQRSR</sequence>